<evidence type="ECO:0000256" key="5">
    <source>
        <dbReference type="ARBA" id="ARBA00022691"/>
    </source>
</evidence>
<dbReference type="Pfam" id="PF01739">
    <property type="entry name" value="CheR"/>
    <property type="match status" value="1"/>
</dbReference>
<dbReference type="SUPFAM" id="SSF47757">
    <property type="entry name" value="Chemotaxis receptor methyltransferase CheR, N-terminal domain"/>
    <property type="match status" value="1"/>
</dbReference>
<feature type="domain" description="CheR-type methyltransferase" evidence="6">
    <location>
        <begin position="1"/>
        <end position="260"/>
    </location>
</feature>
<keyword evidence="8" id="KW-1185">Reference proteome</keyword>
<protein>
    <recommendedName>
        <fullName evidence="2">protein-glutamate O-methyltransferase</fullName>
        <ecNumber evidence="2">2.1.1.80</ecNumber>
    </recommendedName>
</protein>
<evidence type="ECO:0000256" key="3">
    <source>
        <dbReference type="ARBA" id="ARBA00022603"/>
    </source>
</evidence>
<keyword evidence="4" id="KW-0808">Transferase</keyword>
<keyword evidence="3" id="KW-0489">Methyltransferase</keyword>
<dbReference type="InterPro" id="IPR050903">
    <property type="entry name" value="Bact_Chemotaxis_MeTrfase"/>
</dbReference>
<dbReference type="Pfam" id="PF03705">
    <property type="entry name" value="CheR_N"/>
    <property type="match status" value="1"/>
</dbReference>
<keyword evidence="5" id="KW-0949">S-adenosyl-L-methionine</keyword>
<dbReference type="EC" id="2.1.1.80" evidence="2"/>
<dbReference type="GO" id="GO:0008983">
    <property type="term" value="F:protein-glutamate O-methyltransferase activity"/>
    <property type="evidence" value="ECO:0007669"/>
    <property type="project" value="UniProtKB-EC"/>
</dbReference>
<organism evidence="7 8">
    <name type="scientific">Bacillus manliponensis</name>
    <dbReference type="NCBI Taxonomy" id="574376"/>
    <lineage>
        <taxon>Bacteria</taxon>
        <taxon>Bacillati</taxon>
        <taxon>Bacillota</taxon>
        <taxon>Bacilli</taxon>
        <taxon>Bacillales</taxon>
        <taxon>Bacillaceae</taxon>
        <taxon>Bacillus</taxon>
        <taxon>Bacillus cereus group</taxon>
    </lineage>
</organism>
<dbReference type="InterPro" id="IPR036804">
    <property type="entry name" value="CheR_N_sf"/>
</dbReference>
<evidence type="ECO:0000313" key="7">
    <source>
        <dbReference type="EMBL" id="KEK20623.1"/>
    </source>
</evidence>
<evidence type="ECO:0000313" key="8">
    <source>
        <dbReference type="Proteomes" id="UP000027822"/>
    </source>
</evidence>
<sequence>MNIEHDYQYFVTNFKQRFNIDISLYKQDRMQRRIDSFIQRKGFSNYKAFLQELQTDATLFIHFIDHITINVSEFYRNKERWHTLETKVLPKLLAQNPGNLKMWSAACSSGEEPYTLSMILEKNMYQRQFTIHATDLDTLILEKARRGIYHERSLKEVPEAMKTKHFIKDNDTYTINPNIKKNITFKQHDLLMKPFETNYDLIICRNVMIYFTEEARAHLYEKFSRSLRKGGVLFVGSTEQILTPERYNLQRFDTFFYEKI</sequence>
<dbReference type="InterPro" id="IPR000780">
    <property type="entry name" value="CheR_MeTrfase"/>
</dbReference>
<dbReference type="GO" id="GO:0032259">
    <property type="term" value="P:methylation"/>
    <property type="evidence" value="ECO:0007669"/>
    <property type="project" value="UniProtKB-KW"/>
</dbReference>
<dbReference type="RefSeq" id="WP_034636859.1">
    <property type="nucleotide sequence ID" value="NZ_CBCSJC010000028.1"/>
</dbReference>
<comment type="caution">
    <text evidence="7">The sequence shown here is derived from an EMBL/GenBank/DDBJ whole genome shotgun (WGS) entry which is preliminary data.</text>
</comment>
<dbReference type="InterPro" id="IPR022642">
    <property type="entry name" value="CheR_C"/>
</dbReference>
<dbReference type="eggNOG" id="COG1352">
    <property type="taxonomic scope" value="Bacteria"/>
</dbReference>
<dbReference type="Gene3D" id="3.40.50.150">
    <property type="entry name" value="Vaccinia Virus protein VP39"/>
    <property type="match status" value="1"/>
</dbReference>
<dbReference type="CDD" id="cd02440">
    <property type="entry name" value="AdoMet_MTases"/>
    <property type="match status" value="1"/>
</dbReference>
<gene>
    <name evidence="7" type="ORF">BAMA_14530</name>
</gene>
<dbReference type="Gene3D" id="1.10.155.10">
    <property type="entry name" value="Chemotaxis receptor methyltransferase CheR, N-terminal domain"/>
    <property type="match status" value="1"/>
</dbReference>
<dbReference type="STRING" id="574376.BAMA_14530"/>
<evidence type="ECO:0000256" key="4">
    <source>
        <dbReference type="ARBA" id="ARBA00022679"/>
    </source>
</evidence>
<dbReference type="EMBL" id="JOTN01000003">
    <property type="protein sequence ID" value="KEK20623.1"/>
    <property type="molecule type" value="Genomic_DNA"/>
</dbReference>
<evidence type="ECO:0000256" key="1">
    <source>
        <dbReference type="ARBA" id="ARBA00001541"/>
    </source>
</evidence>
<dbReference type="SUPFAM" id="SSF53335">
    <property type="entry name" value="S-adenosyl-L-methionine-dependent methyltransferases"/>
    <property type="match status" value="1"/>
</dbReference>
<accession>A0A073KE86</accession>
<dbReference type="InterPro" id="IPR029063">
    <property type="entry name" value="SAM-dependent_MTases_sf"/>
</dbReference>
<dbReference type="PROSITE" id="PS50123">
    <property type="entry name" value="CHER"/>
    <property type="match status" value="1"/>
</dbReference>
<dbReference type="OrthoDB" id="9816309at2"/>
<name>A0A073KE86_9BACI</name>
<dbReference type="SMART" id="SM00138">
    <property type="entry name" value="MeTrc"/>
    <property type="match status" value="1"/>
</dbReference>
<reference evidence="7 8" key="1">
    <citation type="submission" date="2014-06" db="EMBL/GenBank/DDBJ databases">
        <title>Draft genome sequence of Bacillus manliponensis JCM 15802 (MCCC 1A00708).</title>
        <authorList>
            <person name="Lai Q."/>
            <person name="Liu Y."/>
            <person name="Shao Z."/>
        </authorList>
    </citation>
    <scope>NUCLEOTIDE SEQUENCE [LARGE SCALE GENOMIC DNA]</scope>
    <source>
        <strain evidence="7 8">JCM 15802</strain>
    </source>
</reference>
<dbReference type="PANTHER" id="PTHR24422:SF19">
    <property type="entry name" value="CHEMOTAXIS PROTEIN METHYLTRANSFERASE"/>
    <property type="match status" value="1"/>
</dbReference>
<dbReference type="InterPro" id="IPR022641">
    <property type="entry name" value="CheR_N"/>
</dbReference>
<dbReference type="AlphaFoldDB" id="A0A073KE86"/>
<dbReference type="Proteomes" id="UP000027822">
    <property type="component" value="Unassembled WGS sequence"/>
</dbReference>
<comment type="catalytic activity">
    <reaction evidence="1">
        <text>L-glutamyl-[protein] + S-adenosyl-L-methionine = [protein]-L-glutamate 5-O-methyl ester + S-adenosyl-L-homocysteine</text>
        <dbReference type="Rhea" id="RHEA:24452"/>
        <dbReference type="Rhea" id="RHEA-COMP:10208"/>
        <dbReference type="Rhea" id="RHEA-COMP:10311"/>
        <dbReference type="ChEBI" id="CHEBI:29973"/>
        <dbReference type="ChEBI" id="CHEBI:57856"/>
        <dbReference type="ChEBI" id="CHEBI:59789"/>
        <dbReference type="ChEBI" id="CHEBI:82795"/>
        <dbReference type="EC" id="2.1.1.80"/>
    </reaction>
</comment>
<dbReference type="PRINTS" id="PR00996">
    <property type="entry name" value="CHERMTFRASE"/>
</dbReference>
<evidence type="ECO:0000256" key="2">
    <source>
        <dbReference type="ARBA" id="ARBA00012534"/>
    </source>
</evidence>
<proteinExistence type="predicted"/>
<evidence type="ECO:0000259" key="6">
    <source>
        <dbReference type="PROSITE" id="PS50123"/>
    </source>
</evidence>
<dbReference type="PANTHER" id="PTHR24422">
    <property type="entry name" value="CHEMOTAXIS PROTEIN METHYLTRANSFERASE"/>
    <property type="match status" value="1"/>
</dbReference>